<evidence type="ECO:0000313" key="2">
    <source>
        <dbReference type="Proteomes" id="UP000439903"/>
    </source>
</evidence>
<evidence type="ECO:0000313" key="1">
    <source>
        <dbReference type="EMBL" id="KAF0377795.1"/>
    </source>
</evidence>
<dbReference type="EMBL" id="WTPW01002544">
    <property type="protein sequence ID" value="KAF0377795.1"/>
    <property type="molecule type" value="Genomic_DNA"/>
</dbReference>
<sequence>MLMPGQENKESECWGCGYHGDDGYSFCSGNGGPYAMTNEDIGKTNEDIGKTNEYIGKTNEDIGKTNEDIGKTNEGIGKRQWHHSLMTLLKGFKKSNNALAKSNNALANQIMH</sequence>
<dbReference type="Proteomes" id="UP000439903">
    <property type="component" value="Unassembled WGS sequence"/>
</dbReference>
<comment type="caution">
    <text evidence="1">The sequence shown here is derived from an EMBL/GenBank/DDBJ whole genome shotgun (WGS) entry which is preliminary data.</text>
</comment>
<proteinExistence type="predicted"/>
<protein>
    <submittedName>
        <fullName evidence="1">Uncharacterized protein</fullName>
    </submittedName>
</protein>
<dbReference type="OrthoDB" id="258495at2759"/>
<dbReference type="AlphaFoldDB" id="A0A8H3WZH7"/>
<gene>
    <name evidence="1" type="ORF">F8M41_012547</name>
</gene>
<keyword evidence="2" id="KW-1185">Reference proteome</keyword>
<accession>A0A8H3WZH7</accession>
<organism evidence="1 2">
    <name type="scientific">Gigaspora margarita</name>
    <dbReference type="NCBI Taxonomy" id="4874"/>
    <lineage>
        <taxon>Eukaryota</taxon>
        <taxon>Fungi</taxon>
        <taxon>Fungi incertae sedis</taxon>
        <taxon>Mucoromycota</taxon>
        <taxon>Glomeromycotina</taxon>
        <taxon>Glomeromycetes</taxon>
        <taxon>Diversisporales</taxon>
        <taxon>Gigasporaceae</taxon>
        <taxon>Gigaspora</taxon>
    </lineage>
</organism>
<reference evidence="1 2" key="1">
    <citation type="journal article" date="2019" name="Environ. Microbiol.">
        <title>At the nexus of three kingdoms: the genome of the mycorrhizal fungus Gigaspora margarita provides insights into plant, endobacterial and fungal interactions.</title>
        <authorList>
            <person name="Venice F."/>
            <person name="Ghignone S."/>
            <person name="Salvioli di Fossalunga A."/>
            <person name="Amselem J."/>
            <person name="Novero M."/>
            <person name="Xianan X."/>
            <person name="Sedzielewska Toro K."/>
            <person name="Morin E."/>
            <person name="Lipzen A."/>
            <person name="Grigoriev I.V."/>
            <person name="Henrissat B."/>
            <person name="Martin F.M."/>
            <person name="Bonfante P."/>
        </authorList>
    </citation>
    <scope>NUCLEOTIDE SEQUENCE [LARGE SCALE GENOMIC DNA]</scope>
    <source>
        <strain evidence="1 2">BEG34</strain>
    </source>
</reference>
<name>A0A8H3WZH7_GIGMA</name>